<dbReference type="Proteomes" id="UP000683925">
    <property type="component" value="Unassembled WGS sequence"/>
</dbReference>
<reference evidence="1" key="1">
    <citation type="submission" date="2021-01" db="EMBL/GenBank/DDBJ databases">
        <authorList>
            <consortium name="Genoscope - CEA"/>
            <person name="William W."/>
        </authorList>
    </citation>
    <scope>NUCLEOTIDE SEQUENCE</scope>
</reference>
<accession>A0A8S1TZR7</accession>
<protein>
    <submittedName>
        <fullName evidence="1">Uncharacterized protein</fullName>
    </submittedName>
</protein>
<sequence>MISRNMRLNWRLDHNYITQKINREPHINLHKNCHFIQTLYCLEPILFYSIKRILLKSAHTLIKNMRQMQIEDRNTSYLRSIWDKS</sequence>
<gene>
    <name evidence="1" type="ORF">POCTA_138.1.T0350172</name>
</gene>
<evidence type="ECO:0000313" key="1">
    <source>
        <dbReference type="EMBL" id="CAD8158405.1"/>
    </source>
</evidence>
<keyword evidence="2" id="KW-1185">Reference proteome</keyword>
<name>A0A8S1TZR7_PAROT</name>
<proteinExistence type="predicted"/>
<dbReference type="EMBL" id="CAJJDP010000035">
    <property type="protein sequence ID" value="CAD8158405.1"/>
    <property type="molecule type" value="Genomic_DNA"/>
</dbReference>
<comment type="caution">
    <text evidence="1">The sequence shown here is derived from an EMBL/GenBank/DDBJ whole genome shotgun (WGS) entry which is preliminary data.</text>
</comment>
<organism evidence="1 2">
    <name type="scientific">Paramecium octaurelia</name>
    <dbReference type="NCBI Taxonomy" id="43137"/>
    <lineage>
        <taxon>Eukaryota</taxon>
        <taxon>Sar</taxon>
        <taxon>Alveolata</taxon>
        <taxon>Ciliophora</taxon>
        <taxon>Intramacronucleata</taxon>
        <taxon>Oligohymenophorea</taxon>
        <taxon>Peniculida</taxon>
        <taxon>Parameciidae</taxon>
        <taxon>Paramecium</taxon>
    </lineage>
</organism>
<dbReference type="AlphaFoldDB" id="A0A8S1TZR7"/>
<evidence type="ECO:0000313" key="2">
    <source>
        <dbReference type="Proteomes" id="UP000683925"/>
    </source>
</evidence>